<dbReference type="Proteomes" id="UP000663887">
    <property type="component" value="Unassembled WGS sequence"/>
</dbReference>
<dbReference type="EMBL" id="CAJNOW010003090">
    <property type="protein sequence ID" value="CAF1371215.1"/>
    <property type="molecule type" value="Genomic_DNA"/>
</dbReference>
<keyword evidence="1" id="KW-0812">Transmembrane</keyword>
<dbReference type="AlphaFoldDB" id="A0A816SFC3"/>
<keyword evidence="1" id="KW-0472">Membrane</keyword>
<gene>
    <name evidence="2" type="ORF">KQP761_LOCUS8232</name>
    <name evidence="4" type="ORF">WKI299_LOCUS17520</name>
    <name evidence="3" type="ORF">XDN619_LOCUS7911</name>
</gene>
<dbReference type="EMBL" id="CAJNRF010006985">
    <property type="protein sequence ID" value="CAF2087558.1"/>
    <property type="molecule type" value="Genomic_DNA"/>
</dbReference>
<dbReference type="Proteomes" id="UP000663856">
    <property type="component" value="Unassembled WGS sequence"/>
</dbReference>
<dbReference type="Proteomes" id="UP000663834">
    <property type="component" value="Unassembled WGS sequence"/>
</dbReference>
<dbReference type="OrthoDB" id="10057712at2759"/>
<reference evidence="4" key="1">
    <citation type="submission" date="2021-02" db="EMBL/GenBank/DDBJ databases">
        <authorList>
            <person name="Nowell W R."/>
        </authorList>
    </citation>
    <scope>NUCLEOTIDE SEQUENCE</scope>
</reference>
<accession>A0A816SFC3</accession>
<evidence type="ECO:0000313" key="2">
    <source>
        <dbReference type="EMBL" id="CAF1371215.1"/>
    </source>
</evidence>
<protein>
    <submittedName>
        <fullName evidence="4">Uncharacterized protein</fullName>
    </submittedName>
</protein>
<organism evidence="4 5">
    <name type="scientific">Rotaria magnacalcarata</name>
    <dbReference type="NCBI Taxonomy" id="392030"/>
    <lineage>
        <taxon>Eukaryota</taxon>
        <taxon>Metazoa</taxon>
        <taxon>Spiralia</taxon>
        <taxon>Gnathifera</taxon>
        <taxon>Rotifera</taxon>
        <taxon>Eurotatoria</taxon>
        <taxon>Bdelloidea</taxon>
        <taxon>Philodinida</taxon>
        <taxon>Philodinidae</taxon>
        <taxon>Rotaria</taxon>
    </lineage>
</organism>
<comment type="caution">
    <text evidence="4">The sequence shown here is derived from an EMBL/GenBank/DDBJ whole genome shotgun (WGS) entry which is preliminary data.</text>
</comment>
<evidence type="ECO:0000256" key="1">
    <source>
        <dbReference type="SAM" id="Phobius"/>
    </source>
</evidence>
<dbReference type="EMBL" id="CAJNRG010002461">
    <property type="protein sequence ID" value="CAF2047612.1"/>
    <property type="molecule type" value="Genomic_DNA"/>
</dbReference>
<evidence type="ECO:0000313" key="4">
    <source>
        <dbReference type="EMBL" id="CAF2087558.1"/>
    </source>
</evidence>
<feature type="transmembrane region" description="Helical" evidence="1">
    <location>
        <begin position="38"/>
        <end position="64"/>
    </location>
</feature>
<proteinExistence type="predicted"/>
<keyword evidence="1" id="KW-1133">Transmembrane helix</keyword>
<evidence type="ECO:0000313" key="5">
    <source>
        <dbReference type="Proteomes" id="UP000663856"/>
    </source>
</evidence>
<sequence length="121" mass="14125">MNNPISFHFISILLTIVNCSKFFTTLKTTSTQKSKTKFSLILIIGITFVSVIITVIIILLLLYIRQRIYKHTKEKVKRKNKEYNIPFETYNNINELDTIQTVGIASEFTDDYRETEVKTII</sequence>
<name>A0A816SFC3_9BILA</name>
<evidence type="ECO:0000313" key="3">
    <source>
        <dbReference type="EMBL" id="CAF2047612.1"/>
    </source>
</evidence>
<feature type="transmembrane region" description="Helical" evidence="1">
    <location>
        <begin position="6"/>
        <end position="26"/>
    </location>
</feature>